<keyword evidence="4" id="KW-0963">Cytoplasm</keyword>
<evidence type="ECO:0000313" key="8">
    <source>
        <dbReference type="RefSeq" id="XP_010272539.1"/>
    </source>
</evidence>
<evidence type="ECO:0000259" key="6">
    <source>
        <dbReference type="Pfam" id="PF01738"/>
    </source>
</evidence>
<dbReference type="Pfam" id="PF01738">
    <property type="entry name" value="DLH"/>
    <property type="match status" value="1"/>
</dbReference>
<evidence type="ECO:0000256" key="3">
    <source>
        <dbReference type="ARBA" id="ARBA00014180"/>
    </source>
</evidence>
<dbReference type="PANTHER" id="PTHR46812">
    <property type="entry name" value="CARBOXYMETHYLENEBUTENOLIDASE HOMOLOG"/>
    <property type="match status" value="1"/>
</dbReference>
<dbReference type="KEGG" id="nnu:104608296"/>
<dbReference type="InterPro" id="IPR002925">
    <property type="entry name" value="Dienelactn_hydro"/>
</dbReference>
<accession>A0A1U8B0F9</accession>
<dbReference type="GO" id="GO:0016787">
    <property type="term" value="F:hydrolase activity"/>
    <property type="evidence" value="ECO:0007669"/>
    <property type="project" value="UniProtKB-KW"/>
</dbReference>
<sequence>MTKHQSVKIINKNENQQISTSSAYFSDSLSPCGGDEVGVRPFLSLCCSNKDSSSSALPVICCSASPSLLPFFLVQRKCKNRQRRCSYYIKGLTYRVYCSSQVKLENGIDDESCELVNGVELILGEGADSVRAYLLKAVKNNNGNGILLLSDVYGFEDSSTRDFAYRVACNGYNVLVPDLFRGNPWVKDKPRDEYENWLSTQSPDRISKDISTSTKWMADEFVAAGITTKFAIIGFCFGGALLIKTLADDHDKYFGLGVCFYGTRMNPSLASNIQVPVLFVSGNEDPLCPVNTLIDMEKCISKGSRTVIFEGRGHGFAHRPKSPEEDSDAETAFVVMRNWLHEGLVVNAN</sequence>
<dbReference type="InterPro" id="IPR042946">
    <property type="entry name" value="CMBL"/>
</dbReference>
<reference evidence="8" key="1">
    <citation type="submission" date="2025-08" db="UniProtKB">
        <authorList>
            <consortium name="RefSeq"/>
        </authorList>
    </citation>
    <scope>IDENTIFICATION</scope>
</reference>
<dbReference type="AlphaFoldDB" id="A0A1U8B0F9"/>
<dbReference type="RefSeq" id="XP_010272539.1">
    <property type="nucleotide sequence ID" value="XM_010274237.2"/>
</dbReference>
<feature type="domain" description="Dienelactone hydrolase" evidence="6">
    <location>
        <begin position="131"/>
        <end position="342"/>
    </location>
</feature>
<evidence type="ECO:0000256" key="2">
    <source>
        <dbReference type="ARBA" id="ARBA00008456"/>
    </source>
</evidence>
<dbReference type="InterPro" id="IPR029058">
    <property type="entry name" value="AB_hydrolase_fold"/>
</dbReference>
<dbReference type="InParanoid" id="A0A1U8B0F9"/>
<dbReference type="OMA" id="DLPFQYD"/>
<dbReference type="GeneID" id="104608296"/>
<dbReference type="OrthoDB" id="17560at2759"/>
<dbReference type="PANTHER" id="PTHR46812:SF1">
    <property type="entry name" value="CARBOXYMETHYLENEBUTENOLIDASE HOMOLOG"/>
    <property type="match status" value="1"/>
</dbReference>
<gene>
    <name evidence="8" type="primary">LOC104608296</name>
</gene>
<evidence type="ECO:0000256" key="4">
    <source>
        <dbReference type="ARBA" id="ARBA00022490"/>
    </source>
</evidence>
<evidence type="ECO:0000313" key="7">
    <source>
        <dbReference type="Proteomes" id="UP000189703"/>
    </source>
</evidence>
<name>A0A1U8B0F9_NELNU</name>
<evidence type="ECO:0000256" key="5">
    <source>
        <dbReference type="ARBA" id="ARBA00022801"/>
    </source>
</evidence>
<comment type="similarity">
    <text evidence="2">Belongs to the dienelactone hydrolase family.</text>
</comment>
<dbReference type="SUPFAM" id="SSF53474">
    <property type="entry name" value="alpha/beta-Hydrolases"/>
    <property type="match status" value="1"/>
</dbReference>
<dbReference type="FunCoup" id="A0A1U8B0F9">
    <property type="interactions" value="1326"/>
</dbReference>
<evidence type="ECO:0000256" key="1">
    <source>
        <dbReference type="ARBA" id="ARBA00004514"/>
    </source>
</evidence>
<dbReference type="eggNOG" id="KOG3043">
    <property type="taxonomic scope" value="Eukaryota"/>
</dbReference>
<dbReference type="GO" id="GO:0005829">
    <property type="term" value="C:cytosol"/>
    <property type="evidence" value="ECO:0007669"/>
    <property type="project" value="UniProtKB-SubCell"/>
</dbReference>
<dbReference type="STRING" id="4432.A0A1U8B0F9"/>
<organism evidence="7 8">
    <name type="scientific">Nelumbo nucifera</name>
    <name type="common">Sacred lotus</name>
    <dbReference type="NCBI Taxonomy" id="4432"/>
    <lineage>
        <taxon>Eukaryota</taxon>
        <taxon>Viridiplantae</taxon>
        <taxon>Streptophyta</taxon>
        <taxon>Embryophyta</taxon>
        <taxon>Tracheophyta</taxon>
        <taxon>Spermatophyta</taxon>
        <taxon>Magnoliopsida</taxon>
        <taxon>Proteales</taxon>
        <taxon>Nelumbonaceae</taxon>
        <taxon>Nelumbo</taxon>
    </lineage>
</organism>
<proteinExistence type="inferred from homology"/>
<protein>
    <recommendedName>
        <fullName evidence="3">Carboxymethylenebutenolidase homolog</fullName>
    </recommendedName>
</protein>
<dbReference type="Gene3D" id="3.40.50.1820">
    <property type="entry name" value="alpha/beta hydrolase"/>
    <property type="match status" value="1"/>
</dbReference>
<dbReference type="Proteomes" id="UP000189703">
    <property type="component" value="Unplaced"/>
</dbReference>
<keyword evidence="5" id="KW-0378">Hydrolase</keyword>
<keyword evidence="7" id="KW-1185">Reference proteome</keyword>
<comment type="subcellular location">
    <subcellularLocation>
        <location evidence="1">Cytoplasm</location>
        <location evidence="1">Cytosol</location>
    </subcellularLocation>
</comment>